<dbReference type="OrthoDB" id="2302218at2"/>
<evidence type="ECO:0000256" key="1">
    <source>
        <dbReference type="ARBA" id="ARBA00023025"/>
    </source>
</evidence>
<dbReference type="Proteomes" id="UP000051783">
    <property type="component" value="Unassembled WGS sequence"/>
</dbReference>
<keyword evidence="3" id="KW-1185">Reference proteome</keyword>
<reference evidence="2 3" key="1">
    <citation type="journal article" date="2015" name="Genome Announc.">
        <title>Expanding the biotechnology potential of lactobacilli through comparative genomics of 213 strains and associated genera.</title>
        <authorList>
            <person name="Sun Z."/>
            <person name="Harris H.M."/>
            <person name="McCann A."/>
            <person name="Guo C."/>
            <person name="Argimon S."/>
            <person name="Zhang W."/>
            <person name="Yang X."/>
            <person name="Jeffery I.B."/>
            <person name="Cooney J.C."/>
            <person name="Kagawa T.F."/>
            <person name="Liu W."/>
            <person name="Song Y."/>
            <person name="Salvetti E."/>
            <person name="Wrobel A."/>
            <person name="Rasinkangas P."/>
            <person name="Parkhill J."/>
            <person name="Rea M.C."/>
            <person name="O'Sullivan O."/>
            <person name="Ritari J."/>
            <person name="Douillard F.P."/>
            <person name="Paul Ross R."/>
            <person name="Yang R."/>
            <person name="Briner A.E."/>
            <person name="Felis G.E."/>
            <person name="de Vos W.M."/>
            <person name="Barrangou R."/>
            <person name="Klaenhammer T.R."/>
            <person name="Caufield P.W."/>
            <person name="Cui Y."/>
            <person name="Zhang H."/>
            <person name="O'Toole P.W."/>
        </authorList>
    </citation>
    <scope>NUCLEOTIDE SEQUENCE [LARGE SCALE GENOMIC DNA]</scope>
    <source>
        <strain evidence="2 3">LMG 26013</strain>
    </source>
</reference>
<proteinExistence type="predicted"/>
<keyword evidence="1" id="KW-0079">Bacteriocin immunity</keyword>
<dbReference type="PATRIC" id="fig|942150.3.peg.1551"/>
<dbReference type="RefSeq" id="WP_057707845.1">
    <property type="nucleotide sequence ID" value="NZ_JQCL01000103.1"/>
</dbReference>
<dbReference type="STRING" id="942150.IV64_GL001503"/>
<sequence>MVKAKFWETRANNTQLKTQLMLASANQEIREDVVLKRLVMRAGHRPKVSGDSVTVSRQIAVDLGYYLFCHHYQMPRAAYDLLAVAQAIDANQRASARVVEFSSSKQ</sequence>
<evidence type="ECO:0000313" key="3">
    <source>
        <dbReference type="Proteomes" id="UP000051783"/>
    </source>
</evidence>
<dbReference type="AlphaFoldDB" id="A0A0R2M8X6"/>
<evidence type="ECO:0000313" key="2">
    <source>
        <dbReference type="EMBL" id="KRO07571.1"/>
    </source>
</evidence>
<gene>
    <name evidence="2" type="ORF">IV64_GL001503</name>
</gene>
<dbReference type="Gene3D" id="1.20.1440.50">
    <property type="entry name" value="Ta0600-like"/>
    <property type="match status" value="1"/>
</dbReference>
<protein>
    <submittedName>
        <fullName evidence="2">Uncharacterized protein</fullName>
    </submittedName>
</protein>
<accession>A0A0R2M8X6</accession>
<dbReference type="GO" id="GO:0030153">
    <property type="term" value="P:bacteriocin immunity"/>
    <property type="evidence" value="ECO:0007669"/>
    <property type="project" value="UniProtKB-KW"/>
</dbReference>
<name>A0A0R2M8X6_9LACO</name>
<dbReference type="EMBL" id="JQCL01000103">
    <property type="protein sequence ID" value="KRO07571.1"/>
    <property type="molecule type" value="Genomic_DNA"/>
</dbReference>
<dbReference type="SUPFAM" id="SSF109797">
    <property type="entry name" value="Bacteriocin immunity protein-like"/>
    <property type="match status" value="1"/>
</dbReference>
<organism evidence="2 3">
    <name type="scientific">Lactiplantibacillus xiangfangensis</name>
    <dbReference type="NCBI Taxonomy" id="942150"/>
    <lineage>
        <taxon>Bacteria</taxon>
        <taxon>Bacillati</taxon>
        <taxon>Bacillota</taxon>
        <taxon>Bacilli</taxon>
        <taxon>Lactobacillales</taxon>
        <taxon>Lactobacillaceae</taxon>
        <taxon>Lactiplantibacillus</taxon>
    </lineage>
</organism>
<dbReference type="InterPro" id="IPR023130">
    <property type="entry name" value="Ta0600-like_sf"/>
</dbReference>
<comment type="caution">
    <text evidence="2">The sequence shown here is derived from an EMBL/GenBank/DDBJ whole genome shotgun (WGS) entry which is preliminary data.</text>
</comment>